<comment type="caution">
    <text evidence="2">The sequence shown here is derived from an EMBL/GenBank/DDBJ whole genome shotgun (WGS) entry which is preliminary data.</text>
</comment>
<keyword evidence="3" id="KW-1185">Reference proteome</keyword>
<dbReference type="Proteomes" id="UP000623129">
    <property type="component" value="Unassembled WGS sequence"/>
</dbReference>
<dbReference type="Pfam" id="PF05553">
    <property type="entry name" value="DUF761"/>
    <property type="match status" value="1"/>
</dbReference>
<feature type="compositionally biased region" description="Polar residues" evidence="1">
    <location>
        <begin position="92"/>
        <end position="101"/>
    </location>
</feature>
<proteinExistence type="predicted"/>
<accession>A0A833VJS4</accession>
<reference evidence="2" key="1">
    <citation type="submission" date="2020-01" db="EMBL/GenBank/DDBJ databases">
        <title>Genome sequence of Kobresia littledalei, the first chromosome-level genome in the family Cyperaceae.</title>
        <authorList>
            <person name="Qu G."/>
        </authorList>
    </citation>
    <scope>NUCLEOTIDE SEQUENCE</scope>
    <source>
        <strain evidence="2">C.B.Clarke</strain>
        <tissue evidence="2">Leaf</tissue>
    </source>
</reference>
<sequence length="145" mass="16858">MEVKMEEEMEMKNKNKSIRELLSIPDEPLSKKKKKHSRVVRLLRTALFLFKLRGSKDLWQLLVCGLKELHRHENRKIEQPPPPPPPPVVAVDNSSSQNIDDQTTDDDRFEEFIRNFYDQIRMQRSSSVGSACHSPTIHEATPVKL</sequence>
<dbReference type="AlphaFoldDB" id="A0A833VJS4"/>
<dbReference type="InterPro" id="IPR008480">
    <property type="entry name" value="DUF761_pln"/>
</dbReference>
<evidence type="ECO:0000313" key="2">
    <source>
        <dbReference type="EMBL" id="KAF3340556.1"/>
    </source>
</evidence>
<name>A0A833VJS4_9POAL</name>
<feature type="compositionally biased region" description="Pro residues" evidence="1">
    <location>
        <begin position="79"/>
        <end position="88"/>
    </location>
</feature>
<protein>
    <submittedName>
        <fullName evidence="2">Uncharacterized protein</fullName>
    </submittedName>
</protein>
<dbReference type="EMBL" id="SWLB01000002">
    <property type="protein sequence ID" value="KAF3340556.1"/>
    <property type="molecule type" value="Genomic_DNA"/>
</dbReference>
<feature type="region of interest" description="Disordered" evidence="1">
    <location>
        <begin position="74"/>
        <end position="105"/>
    </location>
</feature>
<organism evidence="2 3">
    <name type="scientific">Carex littledalei</name>
    <dbReference type="NCBI Taxonomy" id="544730"/>
    <lineage>
        <taxon>Eukaryota</taxon>
        <taxon>Viridiplantae</taxon>
        <taxon>Streptophyta</taxon>
        <taxon>Embryophyta</taxon>
        <taxon>Tracheophyta</taxon>
        <taxon>Spermatophyta</taxon>
        <taxon>Magnoliopsida</taxon>
        <taxon>Liliopsida</taxon>
        <taxon>Poales</taxon>
        <taxon>Cyperaceae</taxon>
        <taxon>Cyperoideae</taxon>
        <taxon>Cariceae</taxon>
        <taxon>Carex</taxon>
        <taxon>Carex subgen. Euthyceras</taxon>
    </lineage>
</organism>
<evidence type="ECO:0000256" key="1">
    <source>
        <dbReference type="SAM" id="MobiDB-lite"/>
    </source>
</evidence>
<gene>
    <name evidence="2" type="ORF">FCM35_KLT09400</name>
</gene>
<evidence type="ECO:0000313" key="3">
    <source>
        <dbReference type="Proteomes" id="UP000623129"/>
    </source>
</evidence>